<evidence type="ECO:0000313" key="2">
    <source>
        <dbReference type="EMBL" id="GBN26530.1"/>
    </source>
</evidence>
<name>A0A4Y2MJJ0_ARAVE</name>
<comment type="caution">
    <text evidence="2">The sequence shown here is derived from an EMBL/GenBank/DDBJ whole genome shotgun (WGS) entry which is preliminary data.</text>
</comment>
<feature type="region of interest" description="Disordered" evidence="1">
    <location>
        <begin position="51"/>
        <end position="70"/>
    </location>
</feature>
<sequence length="70" mass="7966">MLYFVQLRIAGSATTSTARKGAWKEVRVRQQVMCFMFPPLQSAAIHVDGVSPGKREKRTSHTLQAREYEI</sequence>
<organism evidence="2 3">
    <name type="scientific">Araneus ventricosus</name>
    <name type="common">Orbweaver spider</name>
    <name type="synonym">Epeira ventricosa</name>
    <dbReference type="NCBI Taxonomy" id="182803"/>
    <lineage>
        <taxon>Eukaryota</taxon>
        <taxon>Metazoa</taxon>
        <taxon>Ecdysozoa</taxon>
        <taxon>Arthropoda</taxon>
        <taxon>Chelicerata</taxon>
        <taxon>Arachnida</taxon>
        <taxon>Araneae</taxon>
        <taxon>Araneomorphae</taxon>
        <taxon>Entelegynae</taxon>
        <taxon>Araneoidea</taxon>
        <taxon>Araneidae</taxon>
        <taxon>Araneus</taxon>
    </lineage>
</organism>
<dbReference type="AlphaFoldDB" id="A0A4Y2MJJ0"/>
<proteinExistence type="predicted"/>
<reference evidence="2 3" key="1">
    <citation type="journal article" date="2019" name="Sci. Rep.">
        <title>Orb-weaving spider Araneus ventricosus genome elucidates the spidroin gene catalogue.</title>
        <authorList>
            <person name="Kono N."/>
            <person name="Nakamura H."/>
            <person name="Ohtoshi R."/>
            <person name="Moran D.A.P."/>
            <person name="Shinohara A."/>
            <person name="Yoshida Y."/>
            <person name="Fujiwara M."/>
            <person name="Mori M."/>
            <person name="Tomita M."/>
            <person name="Arakawa K."/>
        </authorList>
    </citation>
    <scope>NUCLEOTIDE SEQUENCE [LARGE SCALE GENOMIC DNA]</scope>
</reference>
<evidence type="ECO:0000313" key="3">
    <source>
        <dbReference type="Proteomes" id="UP000499080"/>
    </source>
</evidence>
<protein>
    <submittedName>
        <fullName evidence="2">Uncharacterized protein</fullName>
    </submittedName>
</protein>
<dbReference type="EMBL" id="BGPR01007396">
    <property type="protein sequence ID" value="GBN26530.1"/>
    <property type="molecule type" value="Genomic_DNA"/>
</dbReference>
<accession>A0A4Y2MJJ0</accession>
<evidence type="ECO:0000256" key="1">
    <source>
        <dbReference type="SAM" id="MobiDB-lite"/>
    </source>
</evidence>
<dbReference type="Proteomes" id="UP000499080">
    <property type="component" value="Unassembled WGS sequence"/>
</dbReference>
<keyword evidence="3" id="KW-1185">Reference proteome</keyword>
<gene>
    <name evidence="2" type="ORF">AVEN_40261_1</name>
</gene>